<evidence type="ECO:0000313" key="2">
    <source>
        <dbReference type="EMBL" id="OGN27947.1"/>
    </source>
</evidence>
<evidence type="ECO:0000256" key="1">
    <source>
        <dbReference type="SAM" id="Phobius"/>
    </source>
</evidence>
<comment type="caution">
    <text evidence="2">The sequence shown here is derived from an EMBL/GenBank/DDBJ whole genome shotgun (WGS) entry which is preliminary data.</text>
</comment>
<reference evidence="2 3" key="1">
    <citation type="journal article" date="2016" name="Nat. Commun.">
        <title>Thousands of microbial genomes shed light on interconnected biogeochemical processes in an aquifer system.</title>
        <authorList>
            <person name="Anantharaman K."/>
            <person name="Brown C.T."/>
            <person name="Hug L.A."/>
            <person name="Sharon I."/>
            <person name="Castelle C.J."/>
            <person name="Probst A.J."/>
            <person name="Thomas B.C."/>
            <person name="Singh A."/>
            <person name="Wilkins M.J."/>
            <person name="Karaoz U."/>
            <person name="Brodie E.L."/>
            <person name="Williams K.H."/>
            <person name="Hubbard S.S."/>
            <person name="Banfield J.F."/>
        </authorList>
    </citation>
    <scope>NUCLEOTIDE SEQUENCE [LARGE SCALE GENOMIC DNA]</scope>
</reference>
<dbReference type="EMBL" id="MGKP01000025">
    <property type="protein sequence ID" value="OGN27947.1"/>
    <property type="molecule type" value="Genomic_DNA"/>
</dbReference>
<protein>
    <submittedName>
        <fullName evidence="2">Uncharacterized protein</fullName>
    </submittedName>
</protein>
<accession>A0A1F8GR77</accession>
<dbReference type="STRING" id="1802701.A3A33_04280"/>
<keyword evidence="1" id="KW-0472">Membrane</keyword>
<keyword evidence="1" id="KW-1133">Transmembrane helix</keyword>
<feature type="transmembrane region" description="Helical" evidence="1">
    <location>
        <begin position="12"/>
        <end position="34"/>
    </location>
</feature>
<evidence type="ECO:0000313" key="3">
    <source>
        <dbReference type="Proteomes" id="UP000179047"/>
    </source>
</evidence>
<proteinExistence type="predicted"/>
<dbReference type="Proteomes" id="UP000179047">
    <property type="component" value="Unassembled WGS sequence"/>
</dbReference>
<keyword evidence="1" id="KW-0812">Transmembrane</keyword>
<sequence length="77" mass="8466">MSSFLSVPNIVLIAVVFALGFYSILAFITLYHLIRFGIGTAPKVAALIFFAGSIVFVLIVIAMYIRFDYNALIAVFT</sequence>
<organism evidence="2 3">
    <name type="scientific">Candidatus Yanofskybacteria bacterium RIFCSPLOWO2_01_FULL_49_25</name>
    <dbReference type="NCBI Taxonomy" id="1802701"/>
    <lineage>
        <taxon>Bacteria</taxon>
        <taxon>Candidatus Yanofskyibacteriota</taxon>
    </lineage>
</organism>
<name>A0A1F8GR77_9BACT</name>
<gene>
    <name evidence="2" type="ORF">A3A33_04280</name>
</gene>
<dbReference type="AlphaFoldDB" id="A0A1F8GR77"/>
<feature type="transmembrane region" description="Helical" evidence="1">
    <location>
        <begin position="46"/>
        <end position="67"/>
    </location>
</feature>